<dbReference type="SMART" id="SM00267">
    <property type="entry name" value="GGDEF"/>
    <property type="match status" value="1"/>
</dbReference>
<reference evidence="4" key="1">
    <citation type="submission" date="2017-02" db="EMBL/GenBank/DDBJ databases">
        <authorList>
            <person name="Varghese N."/>
            <person name="Submissions S."/>
        </authorList>
    </citation>
    <scope>NUCLEOTIDE SEQUENCE [LARGE SCALE GENOMIC DNA]</scope>
    <source>
        <strain evidence="4">ATCC 25662</strain>
    </source>
</reference>
<dbReference type="PANTHER" id="PTHR45138">
    <property type="entry name" value="REGULATORY COMPONENTS OF SENSORY TRANSDUCTION SYSTEM"/>
    <property type="match status" value="1"/>
</dbReference>
<evidence type="ECO:0000313" key="3">
    <source>
        <dbReference type="EMBL" id="SKA00527.1"/>
    </source>
</evidence>
<dbReference type="GO" id="GO:0043709">
    <property type="term" value="P:cell adhesion involved in single-species biofilm formation"/>
    <property type="evidence" value="ECO:0007669"/>
    <property type="project" value="TreeGrafter"/>
</dbReference>
<keyword evidence="1" id="KW-1133">Transmembrane helix</keyword>
<dbReference type="EMBL" id="FUWY01000009">
    <property type="protein sequence ID" value="SKA00527.1"/>
    <property type="molecule type" value="Genomic_DNA"/>
</dbReference>
<name>A0A1T4QA58_9FIRM</name>
<dbReference type="Pfam" id="PF00990">
    <property type="entry name" value="GGDEF"/>
    <property type="match status" value="1"/>
</dbReference>
<dbReference type="STRING" id="118967.SAMN02745191_2366"/>
<dbReference type="GO" id="GO:0052621">
    <property type="term" value="F:diguanylate cyclase activity"/>
    <property type="evidence" value="ECO:0007669"/>
    <property type="project" value="TreeGrafter"/>
</dbReference>
<dbReference type="Proteomes" id="UP000243297">
    <property type="component" value="Unassembled WGS sequence"/>
</dbReference>
<dbReference type="CDD" id="cd01949">
    <property type="entry name" value="GGDEF"/>
    <property type="match status" value="1"/>
</dbReference>
<sequence>MNKIKDRIWKKIFILSKEEKQEFINYFPNKVYLTERNISVVVALTQVAMIILFLSNKHLDLSNFRTIAYLSLYIYLLIVTIVAVFLYSYAYRTKQYKLLNWLRRVCCFLICIWLMGITFLGQMKGNDLSVFSYLLPTMAAVLLLSPLESLIIFSSTWVMLVTMILVFGSHEGLFGVVINSIFVTVLSIYISFRYYRSIAIEFLDRKIIENQYEEIKQTNQKLEEMAHVDQLTGLYNRHYLHQKVYPMFNEYICEENYSMCLLLDIDFFKQYNDTYGHLQGDECIKSITRVIKDFCDKYDANAVRYGGEEFLIVKVGKEKFDANQIANELLQSIRDLQIPRNDSDLGYVTVSIGLWHNGLFCVSSLENAILYADNAVYYAKDNGKNCIYEAKQK</sequence>
<keyword evidence="1" id="KW-0472">Membrane</keyword>
<feature type="transmembrane region" description="Helical" evidence="1">
    <location>
        <begin position="38"/>
        <end position="55"/>
    </location>
</feature>
<protein>
    <submittedName>
        <fullName evidence="3">Diguanylate cyclase (GGDEF) domain-containing protein</fullName>
    </submittedName>
</protein>
<dbReference type="Gene3D" id="3.30.70.270">
    <property type="match status" value="1"/>
</dbReference>
<feature type="domain" description="GGDEF" evidence="2">
    <location>
        <begin position="256"/>
        <end position="392"/>
    </location>
</feature>
<dbReference type="InterPro" id="IPR029787">
    <property type="entry name" value="Nucleotide_cyclase"/>
</dbReference>
<feature type="transmembrane region" description="Helical" evidence="1">
    <location>
        <begin position="173"/>
        <end position="195"/>
    </location>
</feature>
<dbReference type="PROSITE" id="PS50887">
    <property type="entry name" value="GGDEF"/>
    <property type="match status" value="1"/>
</dbReference>
<keyword evidence="4" id="KW-1185">Reference proteome</keyword>
<dbReference type="PANTHER" id="PTHR45138:SF9">
    <property type="entry name" value="DIGUANYLATE CYCLASE DGCM-RELATED"/>
    <property type="match status" value="1"/>
</dbReference>
<evidence type="ECO:0000313" key="4">
    <source>
        <dbReference type="Proteomes" id="UP000243297"/>
    </source>
</evidence>
<dbReference type="NCBIfam" id="TIGR00254">
    <property type="entry name" value="GGDEF"/>
    <property type="match status" value="1"/>
</dbReference>
<gene>
    <name evidence="3" type="ORF">SAMN02745191_2366</name>
</gene>
<dbReference type="InterPro" id="IPR000160">
    <property type="entry name" value="GGDEF_dom"/>
</dbReference>
<proteinExistence type="predicted"/>
<evidence type="ECO:0000259" key="2">
    <source>
        <dbReference type="PROSITE" id="PS50887"/>
    </source>
</evidence>
<accession>A0A1T4QA58</accession>
<dbReference type="InterPro" id="IPR043128">
    <property type="entry name" value="Rev_trsase/Diguanyl_cyclase"/>
</dbReference>
<dbReference type="OrthoDB" id="1355702at2"/>
<dbReference type="AlphaFoldDB" id="A0A1T4QA58"/>
<keyword evidence="1" id="KW-0812">Transmembrane</keyword>
<dbReference type="GO" id="GO:0005886">
    <property type="term" value="C:plasma membrane"/>
    <property type="evidence" value="ECO:0007669"/>
    <property type="project" value="TreeGrafter"/>
</dbReference>
<dbReference type="InterPro" id="IPR050469">
    <property type="entry name" value="Diguanylate_Cyclase"/>
</dbReference>
<feature type="transmembrane region" description="Helical" evidence="1">
    <location>
        <begin position="67"/>
        <end position="89"/>
    </location>
</feature>
<dbReference type="RefSeq" id="WP_143254443.1">
    <property type="nucleotide sequence ID" value="NZ_FUWY01000009.1"/>
</dbReference>
<dbReference type="GO" id="GO:1902201">
    <property type="term" value="P:negative regulation of bacterial-type flagellum-dependent cell motility"/>
    <property type="evidence" value="ECO:0007669"/>
    <property type="project" value="TreeGrafter"/>
</dbReference>
<dbReference type="SUPFAM" id="SSF55073">
    <property type="entry name" value="Nucleotide cyclase"/>
    <property type="match status" value="1"/>
</dbReference>
<feature type="transmembrane region" description="Helical" evidence="1">
    <location>
        <begin position="101"/>
        <end position="122"/>
    </location>
</feature>
<organism evidence="3 4">
    <name type="scientific">Anaerorhabdus furcosa</name>
    <dbReference type="NCBI Taxonomy" id="118967"/>
    <lineage>
        <taxon>Bacteria</taxon>
        <taxon>Bacillati</taxon>
        <taxon>Bacillota</taxon>
        <taxon>Erysipelotrichia</taxon>
        <taxon>Erysipelotrichales</taxon>
        <taxon>Erysipelotrichaceae</taxon>
        <taxon>Anaerorhabdus</taxon>
    </lineage>
</organism>
<evidence type="ECO:0000256" key="1">
    <source>
        <dbReference type="SAM" id="Phobius"/>
    </source>
</evidence>